<dbReference type="Gene3D" id="3.10.180.10">
    <property type="entry name" value="2,3-Dihydroxybiphenyl 1,2-Dioxygenase, domain 1"/>
    <property type="match status" value="1"/>
</dbReference>
<dbReference type="InterPro" id="IPR004360">
    <property type="entry name" value="Glyas_Fos-R_dOase_dom"/>
</dbReference>
<evidence type="ECO:0000313" key="2">
    <source>
        <dbReference type="EMBL" id="SUB78037.1"/>
    </source>
</evidence>
<dbReference type="AlphaFoldDB" id="A0A379DJ70"/>
<gene>
    <name evidence="2" type="ORF">NCTC13100_01189</name>
</gene>
<proteinExistence type="predicted"/>
<feature type="domain" description="VOC" evidence="1">
    <location>
        <begin position="6"/>
        <end position="116"/>
    </location>
</feature>
<dbReference type="Pfam" id="PF00903">
    <property type="entry name" value="Glyoxalase"/>
    <property type="match status" value="1"/>
</dbReference>
<dbReference type="InterPro" id="IPR037523">
    <property type="entry name" value="VOC_core"/>
</dbReference>
<dbReference type="Proteomes" id="UP000254263">
    <property type="component" value="Unassembled WGS sequence"/>
</dbReference>
<dbReference type="PANTHER" id="PTHR36437">
    <property type="entry name" value="GLYOXALASE/BLEOMYCIN RESISTANCE PROTEIN/DIOXYGENASE"/>
    <property type="match status" value="1"/>
</dbReference>
<dbReference type="SUPFAM" id="SSF54593">
    <property type="entry name" value="Glyoxalase/Bleomycin resistance protein/Dihydroxybiphenyl dioxygenase"/>
    <property type="match status" value="1"/>
</dbReference>
<evidence type="ECO:0000259" key="1">
    <source>
        <dbReference type="PROSITE" id="PS51819"/>
    </source>
</evidence>
<name>A0A379DJ70_9PORP</name>
<accession>A0A379DJ70</accession>
<dbReference type="PROSITE" id="PS51819">
    <property type="entry name" value="VOC"/>
    <property type="match status" value="1"/>
</dbReference>
<organism evidence="2 3">
    <name type="scientific">Porphyromonas macacae</name>
    <dbReference type="NCBI Taxonomy" id="28115"/>
    <lineage>
        <taxon>Bacteria</taxon>
        <taxon>Pseudomonadati</taxon>
        <taxon>Bacteroidota</taxon>
        <taxon>Bacteroidia</taxon>
        <taxon>Bacteroidales</taxon>
        <taxon>Porphyromonadaceae</taxon>
        <taxon>Porphyromonas</taxon>
    </lineage>
</organism>
<dbReference type="EMBL" id="UGTI01000001">
    <property type="protein sequence ID" value="SUB78037.1"/>
    <property type="molecule type" value="Genomic_DNA"/>
</dbReference>
<protein>
    <submittedName>
        <fullName evidence="2">Fosfomycin resistance protein FosB</fullName>
    </submittedName>
</protein>
<sequence length="118" mass="14042">MIKAKKIYACWIYVSDLQKSKDFYRNIGFEIKLIDGDWVEFDLGETSFAILKRPQSKGGVIPQKTRIMFETDNIEHLYNELRSKNIKIIGEIREEPYGKLFTFEDPDGHWLEFFQSRK</sequence>
<dbReference type="InterPro" id="IPR029068">
    <property type="entry name" value="Glyas_Bleomycin-R_OHBP_Dase"/>
</dbReference>
<reference evidence="2 3" key="1">
    <citation type="submission" date="2018-06" db="EMBL/GenBank/DDBJ databases">
        <authorList>
            <consortium name="Pathogen Informatics"/>
            <person name="Doyle S."/>
        </authorList>
    </citation>
    <scope>NUCLEOTIDE SEQUENCE [LARGE SCALE GENOMIC DNA]</scope>
    <source>
        <strain evidence="2 3">NCTC13100</strain>
    </source>
</reference>
<evidence type="ECO:0000313" key="3">
    <source>
        <dbReference type="Proteomes" id="UP000254263"/>
    </source>
</evidence>
<dbReference type="PANTHER" id="PTHR36437:SF2">
    <property type="entry name" value="GLYOXALASE_BLEOMYCIN RESISTANCE PROTEIN_DIOXYGENASE"/>
    <property type="match status" value="1"/>
</dbReference>